<comment type="caution">
    <text evidence="1">The sequence shown here is derived from an EMBL/GenBank/DDBJ whole genome shotgun (WGS) entry which is preliminary data.</text>
</comment>
<sequence length="102" mass="11277">MGIEIKSLIGIETLKMKELFASGCVQIGTITDNGTSIERGMGNRIENRTRIRTKSETWNEIENTIWSVGSGSESNLTVAGGEIEIKSEVESGLRLEVLRYWG</sequence>
<keyword evidence="2" id="KW-1185">Reference proteome</keyword>
<accession>A0A4C1TNP6</accession>
<proteinExistence type="predicted"/>
<protein>
    <submittedName>
        <fullName evidence="1">Uncharacterized protein</fullName>
    </submittedName>
</protein>
<evidence type="ECO:0000313" key="1">
    <source>
        <dbReference type="EMBL" id="GBP15388.1"/>
    </source>
</evidence>
<dbReference type="EMBL" id="BGZK01000071">
    <property type="protein sequence ID" value="GBP15388.1"/>
    <property type="molecule type" value="Genomic_DNA"/>
</dbReference>
<gene>
    <name evidence="1" type="ORF">EVAR_80562_1</name>
</gene>
<dbReference type="Proteomes" id="UP000299102">
    <property type="component" value="Unassembled WGS sequence"/>
</dbReference>
<name>A0A4C1TNP6_EUMVA</name>
<evidence type="ECO:0000313" key="2">
    <source>
        <dbReference type="Proteomes" id="UP000299102"/>
    </source>
</evidence>
<organism evidence="1 2">
    <name type="scientific">Eumeta variegata</name>
    <name type="common">Bagworm moth</name>
    <name type="synonym">Eumeta japonica</name>
    <dbReference type="NCBI Taxonomy" id="151549"/>
    <lineage>
        <taxon>Eukaryota</taxon>
        <taxon>Metazoa</taxon>
        <taxon>Ecdysozoa</taxon>
        <taxon>Arthropoda</taxon>
        <taxon>Hexapoda</taxon>
        <taxon>Insecta</taxon>
        <taxon>Pterygota</taxon>
        <taxon>Neoptera</taxon>
        <taxon>Endopterygota</taxon>
        <taxon>Lepidoptera</taxon>
        <taxon>Glossata</taxon>
        <taxon>Ditrysia</taxon>
        <taxon>Tineoidea</taxon>
        <taxon>Psychidae</taxon>
        <taxon>Oiketicinae</taxon>
        <taxon>Eumeta</taxon>
    </lineage>
</organism>
<reference evidence="1 2" key="1">
    <citation type="journal article" date="2019" name="Commun. Biol.">
        <title>The bagworm genome reveals a unique fibroin gene that provides high tensile strength.</title>
        <authorList>
            <person name="Kono N."/>
            <person name="Nakamura H."/>
            <person name="Ohtoshi R."/>
            <person name="Tomita M."/>
            <person name="Numata K."/>
            <person name="Arakawa K."/>
        </authorList>
    </citation>
    <scope>NUCLEOTIDE SEQUENCE [LARGE SCALE GENOMIC DNA]</scope>
</reference>
<dbReference type="AlphaFoldDB" id="A0A4C1TNP6"/>